<feature type="region of interest" description="Disordered" evidence="1">
    <location>
        <begin position="54"/>
        <end position="111"/>
    </location>
</feature>
<sequence>MEPPAGLSADRRGAGLGAAASGLRRYGFRFRLQPSTGPARRAARVLRRCALRPGSAGGCVAAPSPSPSSSSSEADGLLSAAAAGDGEVSIRIQGGPGDADAAGVGGGALDG</sequence>
<protein>
    <submittedName>
        <fullName evidence="2">Uncharacterized protein</fullName>
    </submittedName>
</protein>
<dbReference type="AlphaFoldDB" id="A0A8J5QNI8"/>
<keyword evidence="3" id="KW-1185">Reference proteome</keyword>
<proteinExistence type="predicted"/>
<evidence type="ECO:0000313" key="2">
    <source>
        <dbReference type="EMBL" id="KAG8037190.1"/>
    </source>
</evidence>
<reference evidence="2" key="2">
    <citation type="submission" date="2021-02" db="EMBL/GenBank/DDBJ databases">
        <authorList>
            <person name="Kimball J.A."/>
            <person name="Haas M.W."/>
            <person name="Macchietto M."/>
            <person name="Kono T."/>
            <person name="Duquette J."/>
            <person name="Shao M."/>
        </authorList>
    </citation>
    <scope>NUCLEOTIDE SEQUENCE</scope>
    <source>
        <tissue evidence="2">Fresh leaf tissue</tissue>
    </source>
</reference>
<comment type="caution">
    <text evidence="2">The sequence shown here is derived from an EMBL/GenBank/DDBJ whole genome shotgun (WGS) entry which is preliminary data.</text>
</comment>
<gene>
    <name evidence="2" type="ORF">GUJ93_ZPchr1105g33315</name>
</gene>
<accession>A0A8J5QNI8</accession>
<evidence type="ECO:0000313" key="3">
    <source>
        <dbReference type="Proteomes" id="UP000729402"/>
    </source>
</evidence>
<reference evidence="2" key="1">
    <citation type="journal article" date="2021" name="bioRxiv">
        <title>Whole Genome Assembly and Annotation of Northern Wild Rice, Zizania palustris L., Supports a Whole Genome Duplication in the Zizania Genus.</title>
        <authorList>
            <person name="Haas M."/>
            <person name="Kono T."/>
            <person name="Macchietto M."/>
            <person name="Millas R."/>
            <person name="McGilp L."/>
            <person name="Shao M."/>
            <person name="Duquette J."/>
            <person name="Hirsch C.N."/>
            <person name="Kimball J."/>
        </authorList>
    </citation>
    <scope>NUCLEOTIDE SEQUENCE</scope>
    <source>
        <tissue evidence="2">Fresh leaf tissue</tissue>
    </source>
</reference>
<name>A0A8J5QNI8_ZIZPA</name>
<organism evidence="2 3">
    <name type="scientific">Zizania palustris</name>
    <name type="common">Northern wild rice</name>
    <dbReference type="NCBI Taxonomy" id="103762"/>
    <lineage>
        <taxon>Eukaryota</taxon>
        <taxon>Viridiplantae</taxon>
        <taxon>Streptophyta</taxon>
        <taxon>Embryophyta</taxon>
        <taxon>Tracheophyta</taxon>
        <taxon>Spermatophyta</taxon>
        <taxon>Magnoliopsida</taxon>
        <taxon>Liliopsida</taxon>
        <taxon>Poales</taxon>
        <taxon>Poaceae</taxon>
        <taxon>BOP clade</taxon>
        <taxon>Oryzoideae</taxon>
        <taxon>Oryzeae</taxon>
        <taxon>Zizaniinae</taxon>
        <taxon>Zizania</taxon>
    </lineage>
</organism>
<dbReference type="Proteomes" id="UP000729402">
    <property type="component" value="Unassembled WGS sequence"/>
</dbReference>
<evidence type="ECO:0000256" key="1">
    <source>
        <dbReference type="SAM" id="MobiDB-lite"/>
    </source>
</evidence>
<feature type="compositionally biased region" description="Low complexity" evidence="1">
    <location>
        <begin position="54"/>
        <end position="87"/>
    </location>
</feature>
<dbReference type="EMBL" id="JAAALK010002074">
    <property type="protein sequence ID" value="KAG8037190.1"/>
    <property type="molecule type" value="Genomic_DNA"/>
</dbReference>